<evidence type="ECO:0000313" key="3">
    <source>
        <dbReference type="Proteomes" id="UP000256862"/>
    </source>
</evidence>
<evidence type="ECO:0000313" key="2">
    <source>
        <dbReference type="EMBL" id="SPC12374.1"/>
    </source>
</evidence>
<dbReference type="EMBL" id="OGUS01000115">
    <property type="protein sequence ID" value="SPC12374.1"/>
    <property type="molecule type" value="Genomic_DNA"/>
</dbReference>
<proteinExistence type="predicted"/>
<evidence type="ECO:0000313" key="1">
    <source>
        <dbReference type="EMBL" id="SPC06643.1"/>
    </source>
</evidence>
<protein>
    <submittedName>
        <fullName evidence="2">Uncharacterized protein</fullName>
    </submittedName>
</protein>
<sequence length="74" mass="8128">MSFMTTLVSTAELITFYGGEGADNVRLRLCRSQDLCGRVHKALKSKRCSALICKGISRDGSRPRNSLLVSRPVV</sequence>
<accession>A0A375FZ49</accession>
<name>A0A375FZ49_9BURK</name>
<reference evidence="3" key="2">
    <citation type="submission" date="2018-01" db="EMBL/GenBank/DDBJ databases">
        <authorList>
            <person name="Gaut B.S."/>
            <person name="Morton B.R."/>
            <person name="Clegg M.T."/>
            <person name="Duvall M.R."/>
        </authorList>
    </citation>
    <scope>NUCLEOTIDE SEQUENCE [LARGE SCALE GENOMIC DNA]</scope>
</reference>
<dbReference type="EMBL" id="OGUS01000066">
    <property type="protein sequence ID" value="SPC06643.1"/>
    <property type="molecule type" value="Genomic_DNA"/>
</dbReference>
<organism evidence="2">
    <name type="scientific">Cupriavidus oxalaticus</name>
    <dbReference type="NCBI Taxonomy" id="96344"/>
    <lineage>
        <taxon>Bacteria</taxon>
        <taxon>Pseudomonadati</taxon>
        <taxon>Pseudomonadota</taxon>
        <taxon>Betaproteobacteria</taxon>
        <taxon>Burkholderiales</taxon>
        <taxon>Burkholderiaceae</taxon>
        <taxon>Cupriavidus</taxon>
    </lineage>
</organism>
<comment type="caution">
    <text evidence="2">The sequence shown here is derived from an EMBL/GenBank/DDBJ whole genome shotgun (WGS) entry which is preliminary data.</text>
</comment>
<dbReference type="Proteomes" id="UP000256862">
    <property type="component" value="Chromosome CO2235"/>
</dbReference>
<dbReference type="AlphaFoldDB" id="A0A375FZ49"/>
<gene>
    <name evidence="2" type="ORF">CO2235_150029</name>
    <name evidence="1" type="ORF">CO2235_U600088</name>
</gene>
<reference evidence="2" key="1">
    <citation type="submission" date="2018-01" db="EMBL/GenBank/DDBJ databases">
        <authorList>
            <person name="Clerissi C."/>
        </authorList>
    </citation>
    <scope>NUCLEOTIDE SEQUENCE</scope>
    <source>
        <strain evidence="2">Cupriavidus oxalaticus LMG 2235</strain>
    </source>
</reference>